<gene>
    <name evidence="1" type="ordered locus">Hsero_2358</name>
</gene>
<keyword evidence="2" id="KW-1185">Reference proteome</keyword>
<name>D8IVB8_HERSS</name>
<evidence type="ECO:0000313" key="1">
    <source>
        <dbReference type="EMBL" id="ADJ63857.1"/>
    </source>
</evidence>
<dbReference type="KEGG" id="hse:Hsero_2358"/>
<protein>
    <submittedName>
        <fullName evidence="1">Uncharacterized protein</fullName>
    </submittedName>
</protein>
<evidence type="ECO:0000313" key="2">
    <source>
        <dbReference type="Proteomes" id="UP000000329"/>
    </source>
</evidence>
<accession>D8IVB8</accession>
<sequence>MQAVIEFLKSAQRLFEQRHRHLYAGFLQRRHLKFQASAHSGMQFQARAYHCDLSLMQAHAATGWLRKSAIAKQSFSMSDQRRAVSCRPAARQSSAWKWHQPALSFRAAMHCACCCPDRVKVSVTMAYPLVTSRAARMVAEHRRPKPTAHIAIFWSLAAMVIPPSGRI</sequence>
<proteinExistence type="predicted"/>
<organism evidence="1 2">
    <name type="scientific">Herbaspirillum seropedicae (strain SmR1)</name>
    <dbReference type="NCBI Taxonomy" id="757424"/>
    <lineage>
        <taxon>Bacteria</taxon>
        <taxon>Pseudomonadati</taxon>
        <taxon>Pseudomonadota</taxon>
        <taxon>Betaproteobacteria</taxon>
        <taxon>Burkholderiales</taxon>
        <taxon>Oxalobacteraceae</taxon>
        <taxon>Herbaspirillum</taxon>
    </lineage>
</organism>
<dbReference type="AlphaFoldDB" id="D8IVB8"/>
<dbReference type="Proteomes" id="UP000000329">
    <property type="component" value="Chromosome"/>
</dbReference>
<dbReference type="EMBL" id="CP002039">
    <property type="protein sequence ID" value="ADJ63857.1"/>
    <property type="molecule type" value="Genomic_DNA"/>
</dbReference>
<dbReference type="HOGENOM" id="CLU_1592321_0_0_4"/>
<reference evidence="1 2" key="1">
    <citation type="submission" date="2010-04" db="EMBL/GenBank/DDBJ databases">
        <title>The genome of Herbaspirillum seropedicae SmR1, an endophytic, nitrogen-fixing, plant-growth promoting beta-Proteobacteria.</title>
        <authorList>
            <person name="Pedrosa F.O."/>
            <person name="Monteiro R.A."/>
            <person name="Wassem R."/>
            <person name="Cruz L.M."/>
            <person name="Ayub R.A."/>
            <person name="Colauto N.B."/>
            <person name="Fernandez M.A."/>
            <person name="Fungaro M.H.P."/>
            <person name="Grisard E.C."/>
            <person name="Hungria M."/>
            <person name="Madeira H.M.F."/>
            <person name="Nodari R.O."/>
            <person name="Osaku C.A."/>
            <person name="Petzl-Erler M.L."/>
            <person name="Terenzi H."/>
            <person name="Vieira L.G.E."/>
            <person name="Almeida M.I.M."/>
            <person name="Alves L.R."/>
            <person name="Arantes O.M.N."/>
            <person name="Balsanelli E."/>
            <person name="Barcellos F.G."/>
            <person name="Baura V.A."/>
            <person name="Binde D.R."/>
            <person name="Campo R.J."/>
            <person name="Chubatsu L.S."/>
            <person name="Chueire L.M.O."/>
            <person name="Ciferri R.R."/>
            <person name="Correa L.C."/>
            <person name="da Conceicao Silva J.L."/>
            <person name="Dabul A.N.G."/>
            <person name="Dambros B.P."/>
            <person name="Faoro H."/>
            <person name="Favetti A."/>
            <person name="Friedermann G."/>
            <person name="Furlaneto M.C."/>
            <person name="Gasques L.S."/>
            <person name="Gimenes C.C.T."/>
            <person name="Gioppo N.M.R."/>
            <person name="Glienke-Blanco C."/>
            <person name="Godoy L.P."/>
            <person name="Guerra M.P."/>
            <person name="Karp S."/>
            <person name="Kava-Cordeiro V."/>
            <person name="Margarido V.P."/>
            <person name="Mathioni S.M."/>
            <person name="Menck-Soares M.A."/>
            <person name="Murace N.K."/>
            <person name="Nicolas M.F."/>
            <person name="Oliveira C.E.C."/>
            <person name="Pagnan N.A.B."/>
            <person name="Pamphile J.A."/>
            <person name="Patussi E.V."/>
            <person name="Pereira L.F.P."/>
            <person name="Pereira-Ferrari L."/>
            <person name="Pinto F.G.S."/>
            <person name="Precoma C."/>
            <person name="Prioli A.J."/>
            <person name="Prioli S.M.A.P."/>
            <person name="Raittz R.T."/>
            <person name="Ramos H.J.O."/>
            <person name="Ribeiro E.M.S.F."/>
            <person name="Rigo L.U."/>
            <person name="Rocha C.L.M.S.C."/>
            <person name="Rocha S.N."/>
            <person name="Santos K."/>
            <person name="Satori D."/>
            <person name="Silva A.G."/>
            <person name="Simao R.C.G."/>
            <person name="Soares M.A.M."/>
            <person name="Souza E.M."/>
            <person name="Steffens M.B.R."/>
            <person name="Steindel M."/>
            <person name="Tadra-Sfeir M.Z."/>
            <person name="Takahashi E.K."/>
            <person name="Torres R.A."/>
            <person name="Valle J.S."/>
            <person name="Vernal J.I."/>
            <person name="Vilas-Boas L.A."/>
            <person name="Watanabe M.A.E."/>
            <person name="Weiss V.A."/>
            <person name="Yates M.A."/>
            <person name="Souza E.M."/>
        </authorList>
    </citation>
    <scope>NUCLEOTIDE SEQUENCE [LARGE SCALE GENOMIC DNA]</scope>
    <source>
        <strain evidence="1 2">SmR1</strain>
    </source>
</reference>